<dbReference type="InterPro" id="IPR013087">
    <property type="entry name" value="Znf_C2H2_type"/>
</dbReference>
<dbReference type="CDD" id="cd23024">
    <property type="entry name" value="zf-HIT_ZNHIT2-3"/>
    <property type="match status" value="1"/>
</dbReference>
<dbReference type="GO" id="GO:0005634">
    <property type="term" value="C:nucleus"/>
    <property type="evidence" value="ECO:0007669"/>
    <property type="project" value="TreeGrafter"/>
</dbReference>
<keyword evidence="8" id="KW-1185">Reference proteome</keyword>
<feature type="region of interest" description="Disordered" evidence="5">
    <location>
        <begin position="73"/>
        <end position="100"/>
    </location>
</feature>
<comment type="caution">
    <text evidence="7">The sequence shown here is derived from an EMBL/GenBank/DDBJ whole genome shotgun (WGS) entry which is preliminary data.</text>
</comment>
<dbReference type="Pfam" id="PF04438">
    <property type="entry name" value="zf-HIT"/>
    <property type="match status" value="1"/>
</dbReference>
<dbReference type="SUPFAM" id="SSF144232">
    <property type="entry name" value="HIT/MYND zinc finger-like"/>
    <property type="match status" value="1"/>
</dbReference>
<dbReference type="InterPro" id="IPR007529">
    <property type="entry name" value="Znf_HIT"/>
</dbReference>
<keyword evidence="3" id="KW-0862">Zinc</keyword>
<evidence type="ECO:0000256" key="4">
    <source>
        <dbReference type="PROSITE-ProRule" id="PRU00453"/>
    </source>
</evidence>
<evidence type="ECO:0000259" key="6">
    <source>
        <dbReference type="PROSITE" id="PS51083"/>
    </source>
</evidence>
<name>A0AA39YJM9_9PEZI</name>
<dbReference type="GO" id="GO:0070761">
    <property type="term" value="C:pre-snoRNP complex"/>
    <property type="evidence" value="ECO:0007669"/>
    <property type="project" value="TreeGrafter"/>
</dbReference>
<reference evidence="7" key="1">
    <citation type="submission" date="2023-06" db="EMBL/GenBank/DDBJ databases">
        <title>Genome-scale phylogeny and comparative genomics of the fungal order Sordariales.</title>
        <authorList>
            <consortium name="Lawrence Berkeley National Laboratory"/>
            <person name="Hensen N."/>
            <person name="Bonometti L."/>
            <person name="Westerberg I."/>
            <person name="Brannstrom I.O."/>
            <person name="Guillou S."/>
            <person name="Cros-Aarteil S."/>
            <person name="Calhoun S."/>
            <person name="Haridas S."/>
            <person name="Kuo A."/>
            <person name="Mondo S."/>
            <person name="Pangilinan J."/>
            <person name="Riley R."/>
            <person name="Labutti K."/>
            <person name="Andreopoulos B."/>
            <person name="Lipzen A."/>
            <person name="Chen C."/>
            <person name="Yanf M."/>
            <person name="Daum C."/>
            <person name="Ng V."/>
            <person name="Clum A."/>
            <person name="Steindorff A."/>
            <person name="Ohm R."/>
            <person name="Martin F."/>
            <person name="Silar P."/>
            <person name="Natvig D."/>
            <person name="Lalanne C."/>
            <person name="Gautier V."/>
            <person name="Ament-Velasquez S.L."/>
            <person name="Kruys A."/>
            <person name="Hutchinson M.I."/>
            <person name="Powell A.J."/>
            <person name="Barry K."/>
            <person name="Miller A.N."/>
            <person name="Grigoriev I.V."/>
            <person name="Debuchy R."/>
            <person name="Gladieux P."/>
            <person name="Thoren M.H."/>
            <person name="Johannesson H."/>
        </authorList>
    </citation>
    <scope>NUCLEOTIDE SEQUENCE</scope>
    <source>
        <strain evidence="7">SMH2532-1</strain>
    </source>
</reference>
<dbReference type="AlphaFoldDB" id="A0AA39YJM9"/>
<feature type="region of interest" description="Disordered" evidence="5">
    <location>
        <begin position="132"/>
        <end position="158"/>
    </location>
</feature>
<evidence type="ECO:0000313" key="7">
    <source>
        <dbReference type="EMBL" id="KAK0652185.1"/>
    </source>
</evidence>
<dbReference type="GO" id="GO:0000492">
    <property type="term" value="P:box C/D snoRNP assembly"/>
    <property type="evidence" value="ECO:0007669"/>
    <property type="project" value="TreeGrafter"/>
</dbReference>
<gene>
    <name evidence="7" type="ORF">B0T16DRAFT_454576</name>
</gene>
<feature type="region of interest" description="Disordered" evidence="5">
    <location>
        <begin position="1"/>
        <end position="43"/>
    </location>
</feature>
<accession>A0AA39YJM9</accession>
<dbReference type="GO" id="GO:0000463">
    <property type="term" value="P:maturation of LSU-rRNA from tricistronic rRNA transcript (SSU-rRNA, 5.8S rRNA, LSU-rRNA)"/>
    <property type="evidence" value="ECO:0007669"/>
    <property type="project" value="TreeGrafter"/>
</dbReference>
<sequence>MSIPQGDSGLAPPDNITDTISQSSASTLKEEDEDAPPMRRDPKLCGICEKEVGKYKCPQCFMPYCSIACNRTHKESHPPPAETSQKPSQQSVPPAQKKEDPYAILLDNEFEFKRLFKKYPFLPDELSKILQNTLPPDSSTDGATNRSGFPTSFKQPYGKKQHAWSRMDGLLQGVAALRQARTDPTEIGDGIRECCDLILYLLSSQKSQTHGGPRAVIKDLTEVVREEVVAEETEIIARLNQEEAGEDRDK</sequence>
<feature type="compositionally biased region" description="Polar residues" evidence="5">
    <location>
        <begin position="16"/>
        <end position="27"/>
    </location>
</feature>
<dbReference type="PROSITE" id="PS51083">
    <property type="entry name" value="ZF_HIT"/>
    <property type="match status" value="1"/>
</dbReference>
<dbReference type="Proteomes" id="UP001174936">
    <property type="component" value="Unassembled WGS sequence"/>
</dbReference>
<dbReference type="InterPro" id="IPR051639">
    <property type="entry name" value="BCD1"/>
</dbReference>
<keyword evidence="1" id="KW-0479">Metal-binding</keyword>
<evidence type="ECO:0000256" key="2">
    <source>
        <dbReference type="ARBA" id="ARBA00022771"/>
    </source>
</evidence>
<feature type="compositionally biased region" description="Polar residues" evidence="5">
    <location>
        <begin position="82"/>
        <end position="93"/>
    </location>
</feature>
<dbReference type="PANTHER" id="PTHR13483">
    <property type="entry name" value="BOX C_D SNORNA PROTEIN 1-RELATED"/>
    <property type="match status" value="1"/>
</dbReference>
<dbReference type="EMBL" id="JAULSV010000002">
    <property type="protein sequence ID" value="KAK0652185.1"/>
    <property type="molecule type" value="Genomic_DNA"/>
</dbReference>
<dbReference type="PANTHER" id="PTHR13483:SF11">
    <property type="entry name" value="ZINC FINGER HIT DOMAIN-CONTAINING PROTEIN 3"/>
    <property type="match status" value="1"/>
</dbReference>
<protein>
    <recommendedName>
        <fullName evidence="6">HIT-type domain-containing protein</fullName>
    </recommendedName>
</protein>
<feature type="compositionally biased region" description="Polar residues" evidence="5">
    <location>
        <begin position="132"/>
        <end position="154"/>
    </location>
</feature>
<keyword evidence="2 4" id="KW-0863">Zinc-finger</keyword>
<dbReference type="GO" id="GO:0048254">
    <property type="term" value="P:snoRNA localization"/>
    <property type="evidence" value="ECO:0007669"/>
    <property type="project" value="TreeGrafter"/>
</dbReference>
<evidence type="ECO:0000256" key="3">
    <source>
        <dbReference type="ARBA" id="ARBA00022833"/>
    </source>
</evidence>
<proteinExistence type="predicted"/>
<evidence type="ECO:0000256" key="5">
    <source>
        <dbReference type="SAM" id="MobiDB-lite"/>
    </source>
</evidence>
<evidence type="ECO:0000313" key="8">
    <source>
        <dbReference type="Proteomes" id="UP001174936"/>
    </source>
</evidence>
<evidence type="ECO:0000256" key="1">
    <source>
        <dbReference type="ARBA" id="ARBA00022723"/>
    </source>
</evidence>
<feature type="domain" description="HIT-type" evidence="6">
    <location>
        <begin position="45"/>
        <end position="81"/>
    </location>
</feature>
<dbReference type="GO" id="GO:0008270">
    <property type="term" value="F:zinc ion binding"/>
    <property type="evidence" value="ECO:0007669"/>
    <property type="project" value="UniProtKB-UniRule"/>
</dbReference>
<organism evidence="7 8">
    <name type="scientific">Cercophora newfieldiana</name>
    <dbReference type="NCBI Taxonomy" id="92897"/>
    <lineage>
        <taxon>Eukaryota</taxon>
        <taxon>Fungi</taxon>
        <taxon>Dikarya</taxon>
        <taxon>Ascomycota</taxon>
        <taxon>Pezizomycotina</taxon>
        <taxon>Sordariomycetes</taxon>
        <taxon>Sordariomycetidae</taxon>
        <taxon>Sordariales</taxon>
        <taxon>Lasiosphaeriaceae</taxon>
        <taxon>Cercophora</taxon>
    </lineage>
</organism>
<dbReference type="Gene3D" id="3.30.60.190">
    <property type="match status" value="1"/>
</dbReference>
<dbReference type="PROSITE" id="PS00028">
    <property type="entry name" value="ZINC_FINGER_C2H2_1"/>
    <property type="match status" value="1"/>
</dbReference>